<evidence type="ECO:0000313" key="3">
    <source>
        <dbReference type="EMBL" id="ABR18200.1"/>
    </source>
</evidence>
<evidence type="ECO:0000256" key="1">
    <source>
        <dbReference type="SAM" id="MobiDB-lite"/>
    </source>
</evidence>
<protein>
    <recommendedName>
        <fullName evidence="2">DUF4057 domain-containing protein</fullName>
    </recommendedName>
</protein>
<feature type="compositionally biased region" description="Basic and acidic residues" evidence="1">
    <location>
        <begin position="226"/>
        <end position="239"/>
    </location>
</feature>
<feature type="region of interest" description="Disordered" evidence="1">
    <location>
        <begin position="1"/>
        <end position="142"/>
    </location>
</feature>
<feature type="compositionally biased region" description="Polar residues" evidence="1">
    <location>
        <begin position="81"/>
        <end position="90"/>
    </location>
</feature>
<dbReference type="AlphaFoldDB" id="B8LRC0"/>
<dbReference type="InterPro" id="IPR025131">
    <property type="entry name" value="DUF4057"/>
</dbReference>
<name>B8LRC0_PICSI</name>
<feature type="compositionally biased region" description="Polar residues" evidence="1">
    <location>
        <begin position="52"/>
        <end position="66"/>
    </location>
</feature>
<dbReference type="PANTHER" id="PTHR31132">
    <property type="entry name" value="N-LYSINE METHYLTRANSFERASE"/>
    <property type="match status" value="1"/>
</dbReference>
<feature type="region of interest" description="Disordered" evidence="1">
    <location>
        <begin position="159"/>
        <end position="191"/>
    </location>
</feature>
<feature type="compositionally biased region" description="Basic and acidic residues" evidence="1">
    <location>
        <begin position="99"/>
        <end position="114"/>
    </location>
</feature>
<dbReference type="Pfam" id="PF13266">
    <property type="entry name" value="DUF4057"/>
    <property type="match status" value="1"/>
</dbReference>
<dbReference type="EMBL" id="EF678443">
    <property type="protein sequence ID" value="ABR18200.1"/>
    <property type="molecule type" value="mRNA"/>
</dbReference>
<feature type="region of interest" description="Disordered" evidence="1">
    <location>
        <begin position="204"/>
        <end position="263"/>
    </location>
</feature>
<sequence length="344" mass="36509">MSAENSGGSPAAASGNNRRGHAPPGGPSTFDLFSWSEGPPDSAQVRTPARPSASTDSNAFDQTANASPVGRPTIRMHQPAGGTSTITFGEQITPEEAEALLKRRPCSDSKKREMTGSGIFNPDNPTEGADSANGYSTPDRPSVRIYQQAAGIVSQISFGVDGSVSPKKPTSLTEVAKQRELSGSQESSIDVHFRKQCSLAKSKELSGNDIFGPPPEVPPRSLNRNLEPKEEPKEMRESAEPMPRNVRTSVKVSNPAGGYSQITFGQESAGKTIRRVHDQKVAELTGNNIFKGDTPLNSAEKPVSVAKLREMSGSDIFADEKPVNRDCLGGIRKPPGGESSIALV</sequence>
<accession>B8LRC0</accession>
<feature type="domain" description="DUF4057" evidence="2">
    <location>
        <begin position="63"/>
        <end position="342"/>
    </location>
</feature>
<reference evidence="3" key="1">
    <citation type="submission" date="2007-06" db="EMBL/GenBank/DDBJ databases">
        <title>Full length cDNA sequences from Sitka Spruce (Picea sitchensis).</title>
        <authorList>
            <person name="Ralph S.G."/>
            <person name="Chun H.E."/>
            <person name="Liao N."/>
            <person name="Ali J."/>
            <person name="Reid K."/>
            <person name="Kolosova N."/>
            <person name="Cooper N."/>
            <person name="Cullis C."/>
            <person name="Jancsik S."/>
            <person name="Moore R."/>
            <person name="Mayo M."/>
            <person name="Wagner S."/>
            <person name="Holt R.A."/>
            <person name="Jones S.J.M."/>
            <person name="Marra M.A."/>
            <person name="Ritland C.E."/>
            <person name="Ritland K."/>
            <person name="Bohlmann J."/>
        </authorList>
    </citation>
    <scope>NUCLEOTIDE SEQUENCE</scope>
    <source>
        <tissue evidence="3">Bark</tissue>
    </source>
</reference>
<organism evidence="3">
    <name type="scientific">Picea sitchensis</name>
    <name type="common">Sitka spruce</name>
    <name type="synonym">Pinus sitchensis</name>
    <dbReference type="NCBI Taxonomy" id="3332"/>
    <lineage>
        <taxon>Eukaryota</taxon>
        <taxon>Viridiplantae</taxon>
        <taxon>Streptophyta</taxon>
        <taxon>Embryophyta</taxon>
        <taxon>Tracheophyta</taxon>
        <taxon>Spermatophyta</taxon>
        <taxon>Pinopsida</taxon>
        <taxon>Pinidae</taxon>
        <taxon>Conifers I</taxon>
        <taxon>Pinales</taxon>
        <taxon>Pinaceae</taxon>
        <taxon>Picea</taxon>
    </lineage>
</organism>
<evidence type="ECO:0000259" key="2">
    <source>
        <dbReference type="Pfam" id="PF13266"/>
    </source>
</evidence>
<dbReference type="PANTHER" id="PTHR31132:SF13">
    <property type="entry name" value="N-LYSINE METHYLTRANSFERASE"/>
    <property type="match status" value="1"/>
</dbReference>
<proteinExistence type="evidence at transcript level"/>